<dbReference type="AlphaFoldDB" id="A0A820NM08"/>
<dbReference type="EMBL" id="CAJOAZ010025166">
    <property type="protein sequence ID" value="CAF4390835.1"/>
    <property type="molecule type" value="Genomic_DNA"/>
</dbReference>
<gene>
    <name evidence="2" type="ORF">OXD698_LOCUS50894</name>
</gene>
<feature type="non-terminal residue" evidence="2">
    <location>
        <position position="1"/>
    </location>
</feature>
<name>A0A820NM08_9BILA</name>
<organism evidence="2 3">
    <name type="scientific">Adineta steineri</name>
    <dbReference type="NCBI Taxonomy" id="433720"/>
    <lineage>
        <taxon>Eukaryota</taxon>
        <taxon>Metazoa</taxon>
        <taxon>Spiralia</taxon>
        <taxon>Gnathifera</taxon>
        <taxon>Rotifera</taxon>
        <taxon>Eurotatoria</taxon>
        <taxon>Bdelloidea</taxon>
        <taxon>Adinetida</taxon>
        <taxon>Adinetidae</taxon>
        <taxon>Adineta</taxon>
    </lineage>
</organism>
<feature type="compositionally biased region" description="Polar residues" evidence="1">
    <location>
        <begin position="51"/>
        <end position="61"/>
    </location>
</feature>
<evidence type="ECO:0000313" key="2">
    <source>
        <dbReference type="EMBL" id="CAF4390835.1"/>
    </source>
</evidence>
<proteinExistence type="predicted"/>
<reference evidence="2" key="1">
    <citation type="submission" date="2021-02" db="EMBL/GenBank/DDBJ databases">
        <authorList>
            <person name="Nowell W R."/>
        </authorList>
    </citation>
    <scope>NUCLEOTIDE SEQUENCE</scope>
</reference>
<accession>A0A820NM08</accession>
<dbReference type="Proteomes" id="UP000663844">
    <property type="component" value="Unassembled WGS sequence"/>
</dbReference>
<comment type="caution">
    <text evidence="2">The sequence shown here is derived from an EMBL/GenBank/DDBJ whole genome shotgun (WGS) entry which is preliminary data.</text>
</comment>
<evidence type="ECO:0000256" key="1">
    <source>
        <dbReference type="SAM" id="MobiDB-lite"/>
    </source>
</evidence>
<protein>
    <submittedName>
        <fullName evidence="2">Uncharacterized protein</fullName>
    </submittedName>
</protein>
<feature type="region of interest" description="Disordered" evidence="1">
    <location>
        <begin position="47"/>
        <end position="79"/>
    </location>
</feature>
<sequence length="124" mass="14358">RHHSQKIIQVHDDNALIEKTERRMLNDEDLTHMTKKALEDERNRVQRIQDRQSQLPPSSQICIDDDEISFDGDTKKPEGENEAKLVFEFDSTTGKPLIAVLPELVAKMKPHQLDGTMFKYGMKK</sequence>
<evidence type="ECO:0000313" key="3">
    <source>
        <dbReference type="Proteomes" id="UP000663844"/>
    </source>
</evidence>